<name>C0ITB0_9PAPI</name>
<dbReference type="PRINTS" id="PR00865">
    <property type="entry name" value="HPVCAPSIDL1"/>
</dbReference>
<evidence type="ECO:0000313" key="11">
    <source>
        <dbReference type="Proteomes" id="UP000052084"/>
    </source>
</evidence>
<dbReference type="Proteomes" id="UP000052084">
    <property type="component" value="Segment"/>
</dbReference>
<keyword evidence="4 7" id="KW-0946">Virion</keyword>
<keyword evidence="11" id="KW-1185">Reference proteome</keyword>
<accession>C0ITB0</accession>
<dbReference type="OrthoDB" id="5037at10239"/>
<dbReference type="EMBL" id="EU503122">
    <property type="protein sequence ID" value="ACD38213.1"/>
    <property type="molecule type" value="Genomic_DNA"/>
</dbReference>
<dbReference type="HAMAP" id="MF_04002">
    <property type="entry name" value="PPV_L1"/>
    <property type="match status" value="1"/>
</dbReference>
<feature type="compositionally biased region" description="Basic residues" evidence="9">
    <location>
        <begin position="477"/>
        <end position="499"/>
    </location>
</feature>
<comment type="subcellular location">
    <subcellularLocation>
        <location evidence="7">Virion</location>
    </subcellularLocation>
    <subcellularLocation>
        <location evidence="7">Host nucleus</location>
    </subcellularLocation>
</comment>
<evidence type="ECO:0000256" key="2">
    <source>
        <dbReference type="ARBA" id="ARBA00022581"/>
    </source>
</evidence>
<dbReference type="GO" id="GO:0019062">
    <property type="term" value="P:virion attachment to host cell"/>
    <property type="evidence" value="ECO:0007669"/>
    <property type="project" value="UniProtKB-UniRule"/>
</dbReference>
<keyword evidence="3 7" id="KW-1161">Viral attachment to host cell</keyword>
<evidence type="ECO:0000256" key="6">
    <source>
        <dbReference type="ARBA" id="ARBA00023296"/>
    </source>
</evidence>
<dbReference type="GO" id="GO:0005198">
    <property type="term" value="F:structural molecule activity"/>
    <property type="evidence" value="ECO:0007669"/>
    <property type="project" value="UniProtKB-UniRule"/>
</dbReference>
<feature type="region of interest" description="Disordered" evidence="9">
    <location>
        <begin position="474"/>
        <end position="499"/>
    </location>
</feature>
<feature type="disulfide bond" description="Interchain (with Cys-430)" evidence="7">
    <location>
        <position position="176"/>
    </location>
</feature>
<dbReference type="KEGG" id="vg:11039999"/>
<dbReference type="Pfam" id="PF00500">
    <property type="entry name" value="Late_protein_L1"/>
    <property type="match status" value="1"/>
</dbReference>
<keyword evidence="6 7" id="KW-1160">Virus entry into host cell</keyword>
<keyword evidence="1 7" id="KW-0167">Capsid protein</keyword>
<proteinExistence type="inferred from homology"/>
<gene>
    <name evidence="7 8" type="primary">L1</name>
</gene>
<dbReference type="RefSeq" id="YP_002635574.1">
    <property type="nucleotide sequence ID" value="NC_012123.1"/>
</dbReference>
<keyword evidence="8" id="KW-1145">T=7 icosahedral capsid protein</keyword>
<evidence type="ECO:0000313" key="10">
    <source>
        <dbReference type="EMBL" id="ACD38213.1"/>
    </source>
</evidence>
<keyword evidence="7" id="KW-1048">Host nucleus</keyword>
<keyword evidence="7" id="KW-1164">Virus endocytosis by host</keyword>
<organism evidence="10 11">
    <name type="scientific">Equus caballus papillomavirus 2</name>
    <dbReference type="NCBI Taxonomy" id="526413"/>
    <lineage>
        <taxon>Viruses</taxon>
        <taxon>Monodnaviria</taxon>
        <taxon>Shotokuvirae</taxon>
        <taxon>Cossaviricota</taxon>
        <taxon>Papovaviricetes</taxon>
        <taxon>Zurhausenvirales</taxon>
        <taxon>Papillomaviridae</taxon>
        <taxon>Firstpapillomavirinae</taxon>
        <taxon>Dyoiotapapillomavirus</taxon>
        <taxon>Dyoiotapapillomavirus 1</taxon>
    </lineage>
</organism>
<dbReference type="GO" id="GO:0075509">
    <property type="term" value="P:endocytosis involved in viral entry into host cell"/>
    <property type="evidence" value="ECO:0007669"/>
    <property type="project" value="UniProtKB-KW"/>
</dbReference>
<protein>
    <recommendedName>
        <fullName evidence="7 8">Major capsid protein L1</fullName>
    </recommendedName>
</protein>
<dbReference type="SUPFAM" id="SSF88648">
    <property type="entry name" value="Group I dsDNA viruses"/>
    <property type="match status" value="1"/>
</dbReference>
<evidence type="ECO:0000256" key="3">
    <source>
        <dbReference type="ARBA" id="ARBA00022804"/>
    </source>
</evidence>
<dbReference type="InterPro" id="IPR002210">
    <property type="entry name" value="Capsid_L1_Papillomavir"/>
</dbReference>
<dbReference type="GO" id="GO:0039620">
    <property type="term" value="C:T=7 icosahedral viral capsid"/>
    <property type="evidence" value="ECO:0007669"/>
    <property type="project" value="UniProtKB-UniRule"/>
</dbReference>
<keyword evidence="5 7" id="KW-0426">Late protein</keyword>
<evidence type="ECO:0000256" key="8">
    <source>
        <dbReference type="RuleBase" id="RU361248"/>
    </source>
</evidence>
<dbReference type="InterPro" id="IPR036973">
    <property type="entry name" value="Capsid_L1_sf_Papillomavir"/>
</dbReference>
<sequence>MAFWTMNRQHLYLPPNPVSRVLGTDEYVKRLSVFYHGNSERMLMVGHPFFALKNDRDKLDVPKVSSNQYRVFEVVLPNPNKFALADQNIYNPETSRLVWALRGVEVSRGQPLGIGVTGSTVFNKLYDVENPGKRQEAAGEREDKRVNMGFDVKQSQLLMVGCKPAIGEHWTKARPCNGGGPDAACPPLELVHTPIEDGDMGDIGFGCLDFKYLCENKSDIPLDIVDATCKYPDYIKMGQEASGNCMFFYARREQMYTRHFFARDGEVGEKAPEGAYMPRADKDKVSDRYVYGATPSGSLVSTDSQIFNRPYWLQRAQGQNNGVCWHDKVYVTVFDNTRGTNFSISVKKAQAGGVTEFSSTNFKTYLRHVEEYELSFIFELCSVTLSPEVMAHLHTMDPDILEEWEIGINPPMSSQLSDTYRFITSSATKCPRPVVPDPQPAKLTFWQIDLQERLSLDLDQFTLGRRFLAQSGLSRRGVSRKRPAPSTTKSKRPTKKRKA</sequence>
<evidence type="ECO:0000256" key="7">
    <source>
        <dbReference type="HAMAP-Rule" id="MF_04002"/>
    </source>
</evidence>
<dbReference type="SMR" id="C0ITB0"/>
<evidence type="ECO:0000256" key="4">
    <source>
        <dbReference type="ARBA" id="ARBA00022844"/>
    </source>
</evidence>
<comment type="similarity">
    <text evidence="7 8">Belongs to the papillomaviridae L1 protein family.</text>
</comment>
<reference evidence="10 11" key="1">
    <citation type="submission" date="2008-02" db="EMBL/GenBank/DDBJ databases">
        <title>EcPV-2: A novel papillomavirus causing equine genital neoplasia?</title>
        <authorList>
            <person name="Scase T.J."/>
        </authorList>
    </citation>
    <scope>NUCLEOTIDE SEQUENCE [LARGE SCALE GENOMIC DNA]</scope>
</reference>
<keyword evidence="7" id="KW-1015">Disulfide bond</keyword>
<dbReference type="GO" id="GO:0042025">
    <property type="term" value="C:host cell nucleus"/>
    <property type="evidence" value="ECO:0007669"/>
    <property type="project" value="UniProtKB-SubCell"/>
</dbReference>
<dbReference type="InterPro" id="IPR011222">
    <property type="entry name" value="dsDNA_vir_gr_I_capsid"/>
</dbReference>
<evidence type="ECO:0000256" key="9">
    <source>
        <dbReference type="SAM" id="MobiDB-lite"/>
    </source>
</evidence>
<keyword evidence="2 7" id="KW-0945">Host-virus interaction</keyword>
<comment type="function">
    <text evidence="7 8">Forms an icosahedral capsid with a T=7 symmetry and a 50 nm diameter. The capsid is composed of 72 pentamers linked to each other by disulfide bonds and associated with L2 proteins. Binds to heparan sulfate proteoglycans on cell surface of basal layer keratinocytes to provide initial virion attachment. This binding mediates a conformational change in the virus capsid that facilitates efficient infection. The virion enters the host cell via endocytosis. During virus trafficking, L1 protein dissociates from the viral DNA and the genomic DNA is released to the host nucleus. The virion assembly takes place within the cell nucleus. Encapsulates the genomic DNA together with protein L2.</text>
</comment>
<keyword evidence="7" id="KW-1162">Viral penetration into host cytoplasm</keyword>
<evidence type="ECO:0000256" key="5">
    <source>
        <dbReference type="ARBA" id="ARBA00022921"/>
    </source>
</evidence>
<comment type="subunit">
    <text evidence="7">Self-assembles into homopentamers. The capsid has an icosahedral symmetry and consists of 72 capsomers, with each capsomer being a pentamer of L1. Interacts with the minor capsid protein L2; this interaction is necessary for viral genome encapsidation. Interacts with protein E2; this interaction enhances E2-dependent replication and transcription activation.</text>
</comment>
<feature type="disulfide bond" description="Interchain (with Cys-176)" evidence="7">
    <location>
        <position position="430"/>
    </location>
</feature>
<dbReference type="Gene3D" id="2.60.175.20">
    <property type="entry name" value="Major capsid L1 (late) superfamily, Papillomavirus"/>
    <property type="match status" value="2"/>
</dbReference>
<evidence type="ECO:0000256" key="1">
    <source>
        <dbReference type="ARBA" id="ARBA00022561"/>
    </source>
</evidence>